<dbReference type="PANTHER" id="PTHR34374:SF1">
    <property type="entry name" value="LARGE RIBOSOMAL RNA SUBUNIT ACCUMULATION PROTEIN YCED HOMOLOG 1, CHLOROPLASTIC"/>
    <property type="match status" value="1"/>
</dbReference>
<evidence type="ECO:0000313" key="1">
    <source>
        <dbReference type="EMBL" id="HGK54181.1"/>
    </source>
</evidence>
<dbReference type="AlphaFoldDB" id="A0A7V4E2G0"/>
<name>A0A7V4E2G0_UNCW3</name>
<accession>A0A7V4E2G0</accession>
<dbReference type="Pfam" id="PF02620">
    <property type="entry name" value="YceD"/>
    <property type="match status" value="1"/>
</dbReference>
<organism evidence="1">
    <name type="scientific">candidate division WOR-3 bacterium</name>
    <dbReference type="NCBI Taxonomy" id="2052148"/>
    <lineage>
        <taxon>Bacteria</taxon>
        <taxon>Bacteria division WOR-3</taxon>
    </lineage>
</organism>
<comment type="caution">
    <text evidence="1">The sequence shown here is derived from an EMBL/GenBank/DDBJ whole genome shotgun (WGS) entry which is preliminary data.</text>
</comment>
<dbReference type="EMBL" id="DTDP01000187">
    <property type="protein sequence ID" value="HGK54181.1"/>
    <property type="molecule type" value="Genomic_DNA"/>
</dbReference>
<protein>
    <submittedName>
        <fullName evidence="1">DUF177 domain-containing protein</fullName>
    </submittedName>
</protein>
<proteinExistence type="predicted"/>
<sequence length="173" mass="20088">MEIQLKELKEGKTSFESKNQKGEILEIEEKRGVKVKNFKVSGEIRKSRLEYFLILNVISKILLECARCLEKFEKDFEEKGEYHIKIGKDKLADKKEVEIQEENINTIYLDEPVLNLIPLIREIILLSLPMKPLCKEDCKGLCPLCGKNKNKEECNCKVEISTPLSKIKDVFKK</sequence>
<dbReference type="InterPro" id="IPR003772">
    <property type="entry name" value="YceD"/>
</dbReference>
<gene>
    <name evidence="1" type="ORF">ENU72_04070</name>
</gene>
<reference evidence="1" key="1">
    <citation type="journal article" date="2020" name="mSystems">
        <title>Genome- and Community-Level Interaction Insights into Carbon Utilization and Element Cycling Functions of Hydrothermarchaeota in Hydrothermal Sediment.</title>
        <authorList>
            <person name="Zhou Z."/>
            <person name="Liu Y."/>
            <person name="Xu W."/>
            <person name="Pan J."/>
            <person name="Luo Z.H."/>
            <person name="Li M."/>
        </authorList>
    </citation>
    <scope>NUCLEOTIDE SEQUENCE [LARGE SCALE GENOMIC DNA]</scope>
    <source>
        <strain evidence="1">SpSt-695</strain>
    </source>
</reference>
<dbReference type="PANTHER" id="PTHR34374">
    <property type="entry name" value="LARGE RIBOSOMAL RNA SUBUNIT ACCUMULATION PROTEIN YCED HOMOLOG 1, CHLOROPLASTIC"/>
    <property type="match status" value="1"/>
</dbReference>